<evidence type="ECO:0000313" key="2">
    <source>
        <dbReference type="Proteomes" id="UP000189981"/>
    </source>
</evidence>
<proteinExistence type="predicted"/>
<keyword evidence="2" id="KW-1185">Reference proteome</keyword>
<dbReference type="AlphaFoldDB" id="A0A1T5B4S3"/>
<dbReference type="EMBL" id="FUYR01000001">
    <property type="protein sequence ID" value="SKB42165.1"/>
    <property type="molecule type" value="Genomic_DNA"/>
</dbReference>
<dbReference type="Proteomes" id="UP000189981">
    <property type="component" value="Unassembled WGS sequence"/>
</dbReference>
<dbReference type="InterPro" id="IPR010994">
    <property type="entry name" value="RuvA_2-like"/>
</dbReference>
<evidence type="ECO:0000313" key="1">
    <source>
        <dbReference type="EMBL" id="SKB42165.1"/>
    </source>
</evidence>
<accession>A0A1T5B4S3</accession>
<organism evidence="1 2">
    <name type="scientific">Daejeonella lutea</name>
    <dbReference type="NCBI Taxonomy" id="572036"/>
    <lineage>
        <taxon>Bacteria</taxon>
        <taxon>Pseudomonadati</taxon>
        <taxon>Bacteroidota</taxon>
        <taxon>Sphingobacteriia</taxon>
        <taxon>Sphingobacteriales</taxon>
        <taxon>Sphingobacteriaceae</taxon>
        <taxon>Daejeonella</taxon>
    </lineage>
</organism>
<dbReference type="STRING" id="572036.SAMN05661099_1285"/>
<name>A0A1T5B4S3_9SPHI</name>
<gene>
    <name evidence="1" type="ORF">SAMN05661099_1285</name>
</gene>
<reference evidence="2" key="1">
    <citation type="submission" date="2017-02" db="EMBL/GenBank/DDBJ databases">
        <authorList>
            <person name="Varghese N."/>
            <person name="Submissions S."/>
        </authorList>
    </citation>
    <scope>NUCLEOTIDE SEQUENCE [LARGE SCALE GENOMIC DNA]</scope>
    <source>
        <strain evidence="2">DSM 22385</strain>
    </source>
</reference>
<dbReference type="SUPFAM" id="SSF47781">
    <property type="entry name" value="RuvA domain 2-like"/>
    <property type="match status" value="1"/>
</dbReference>
<sequence length="665" mass="74738">MFIPLLCIAQADHEDPVQEVIEYIADNSPEDRDYSEITERLNYYKKHPLNINLLTSSQLQELIFLSPLQIEKFIQHRDESGTFHDILELQSIDGFSVEIARWLANFLVLNPPELFSGISLNRAISRGEHDLILRVGTVMEKQIGFVSSDSSNAKYSGSPERIFARYRFNYSSKIAVSLNMEKDAGERFLGNGGRGFDFYSANIFFRGKRLVKKLVVGDYSLQFGQGLALWSGLGFGKGAGLTTVVKQGHGLSPYSSVNESSFLRGTALTIGSKSLSITPFISYNRVDAVLTGSNAISSISISGLHRTPSELQNKNLISQLVYGANAQYLRQGLLFGLSGYRSHFSKPFGNSDILYKKYDFTGRSLTNVGLYYAYSFKNAYFFGEAAKGLLSGSAFLTGVLASLSGKVSGLLLYRNYARDYHSLFNQGLSESTKATNERGIYAGLTIKFNPKTEFVSYFDLFRFPWLKFQVDAPSQGHEMLAQLSHNISKKFKISGRFKFQQKEENADEASVFGGLENVEKQSYRIELAYKLNDRFSARSRLEISSFKKGITRREFGVLSYQDIIYKPLSSKFAGNIRFAMFETGSFNSRIYAYENDVLYGYSVPAYQGKGLRTYFNGRYSINRGVDVWIRYAISSFLGQDEVGSGNDKISGNSKSDLKLQLRLQF</sequence>
<protein>
    <submittedName>
        <fullName evidence="1">Helix-hairpin-helix motif-containing protein</fullName>
    </submittedName>
</protein>